<evidence type="ECO:0000256" key="2">
    <source>
        <dbReference type="ARBA" id="ARBA00022723"/>
    </source>
</evidence>
<dbReference type="InterPro" id="IPR015655">
    <property type="entry name" value="PP2C"/>
</dbReference>
<organism evidence="8 9">
    <name type="scientific">Tribonema minus</name>
    <dbReference type="NCBI Taxonomy" id="303371"/>
    <lineage>
        <taxon>Eukaryota</taxon>
        <taxon>Sar</taxon>
        <taxon>Stramenopiles</taxon>
        <taxon>Ochrophyta</taxon>
        <taxon>PX clade</taxon>
        <taxon>Xanthophyceae</taxon>
        <taxon>Tribonematales</taxon>
        <taxon>Tribonemataceae</taxon>
        <taxon>Tribonema</taxon>
    </lineage>
</organism>
<feature type="region of interest" description="Disordered" evidence="6">
    <location>
        <begin position="97"/>
        <end position="152"/>
    </location>
</feature>
<evidence type="ECO:0000256" key="3">
    <source>
        <dbReference type="ARBA" id="ARBA00022801"/>
    </source>
</evidence>
<evidence type="ECO:0000256" key="6">
    <source>
        <dbReference type="SAM" id="MobiDB-lite"/>
    </source>
</evidence>
<evidence type="ECO:0000256" key="1">
    <source>
        <dbReference type="ARBA" id="ARBA00004170"/>
    </source>
</evidence>
<reference evidence="8" key="1">
    <citation type="submission" date="2021-02" db="EMBL/GenBank/DDBJ databases">
        <title>First Annotated Genome of the Yellow-green Alga Tribonema minus.</title>
        <authorList>
            <person name="Mahan K.M."/>
        </authorList>
    </citation>
    <scope>NUCLEOTIDE SEQUENCE</scope>
    <source>
        <strain evidence="8">UTEX B ZZ1240</strain>
    </source>
</reference>
<sequence length="471" mass="49814">MGAAASVSSGVDDSALSEAAKAELFTHLKGIYEAESQQPTVSESVLLESLKREYVHKAKELAGKGSSDAVQLEGGVSDAEAAKQAAAFAAKLAQQAGEPHAAATPTATSPAGSPLGALSPPAVTKTSDFRKRRLSVTAKRGAPKQGAPDGRRVSTLYRAQEIGATQVAPLPFAETLIGTYSCHGVEPSYSEEDGIAAKINQDRGCVVFPFASNPKQAVFAVFDGHGEHGDVISHYAMHELQSRLEVHPALVSDPTLAFKETFIAVDRALAKTHGAEATFSGTTAVCVLMREDHLWIANAGDSRAVLAQHRAGAAGYTAKDLSIDQNPNSPAEQQRIEAAGGFVSPPPEPGLSARVWLDREMTQIGLAMARSIGDHAVKGIGVIAEPEVTEHFLGPDDQFLILASDGVWEFISSQEAVETIAANLDKGCMRATQALIEASAQRWREVEGDYRDDCTCEVIRLPCFAEDTPAC</sequence>
<keyword evidence="3 5" id="KW-0378">Hydrolase</keyword>
<evidence type="ECO:0000259" key="7">
    <source>
        <dbReference type="PROSITE" id="PS51746"/>
    </source>
</evidence>
<dbReference type="CDD" id="cd00143">
    <property type="entry name" value="PP2Cc"/>
    <property type="match status" value="1"/>
</dbReference>
<feature type="compositionally biased region" description="Low complexity" evidence="6">
    <location>
        <begin position="97"/>
        <end position="114"/>
    </location>
</feature>
<dbReference type="PROSITE" id="PS51746">
    <property type="entry name" value="PPM_2"/>
    <property type="match status" value="1"/>
</dbReference>
<dbReference type="GO" id="GO:0046872">
    <property type="term" value="F:metal ion binding"/>
    <property type="evidence" value="ECO:0007669"/>
    <property type="project" value="UniProtKB-KW"/>
</dbReference>
<evidence type="ECO:0000256" key="4">
    <source>
        <dbReference type="ARBA" id="ARBA00022912"/>
    </source>
</evidence>
<comment type="subcellular location">
    <subcellularLocation>
        <location evidence="1">Membrane</location>
        <topology evidence="1">Peripheral membrane protein</topology>
    </subcellularLocation>
</comment>
<name>A0A835Z8U8_9STRA</name>
<dbReference type="InterPro" id="IPR000222">
    <property type="entry name" value="PP2C_BS"/>
</dbReference>
<evidence type="ECO:0000256" key="5">
    <source>
        <dbReference type="RuleBase" id="RU003465"/>
    </source>
</evidence>
<dbReference type="SMART" id="SM00332">
    <property type="entry name" value="PP2Cc"/>
    <property type="match status" value="1"/>
</dbReference>
<dbReference type="Pfam" id="PF00481">
    <property type="entry name" value="PP2C"/>
    <property type="match status" value="1"/>
</dbReference>
<dbReference type="SUPFAM" id="SSF81606">
    <property type="entry name" value="PP2C-like"/>
    <property type="match status" value="1"/>
</dbReference>
<dbReference type="InterPro" id="IPR001932">
    <property type="entry name" value="PPM-type_phosphatase-like_dom"/>
</dbReference>
<protein>
    <submittedName>
        <fullName evidence="8">Phosphatase 2C-like domain-containing protein</fullName>
    </submittedName>
</protein>
<dbReference type="Gene3D" id="3.60.40.10">
    <property type="entry name" value="PPM-type phosphatase domain"/>
    <property type="match status" value="1"/>
</dbReference>
<comment type="similarity">
    <text evidence="5">Belongs to the PP2C family.</text>
</comment>
<dbReference type="GO" id="GO:0004722">
    <property type="term" value="F:protein serine/threonine phosphatase activity"/>
    <property type="evidence" value="ECO:0007669"/>
    <property type="project" value="InterPro"/>
</dbReference>
<accession>A0A835Z8U8</accession>
<comment type="caution">
    <text evidence="8">The sequence shown here is derived from an EMBL/GenBank/DDBJ whole genome shotgun (WGS) entry which is preliminary data.</text>
</comment>
<feature type="domain" description="PPM-type phosphatase" evidence="7">
    <location>
        <begin position="187"/>
        <end position="461"/>
    </location>
</feature>
<dbReference type="PANTHER" id="PTHR47992">
    <property type="entry name" value="PROTEIN PHOSPHATASE"/>
    <property type="match status" value="1"/>
</dbReference>
<keyword evidence="2" id="KW-0479">Metal-binding</keyword>
<dbReference type="AlphaFoldDB" id="A0A835Z8U8"/>
<evidence type="ECO:0000313" key="9">
    <source>
        <dbReference type="Proteomes" id="UP000664859"/>
    </source>
</evidence>
<gene>
    <name evidence="8" type="ORF">JKP88DRAFT_268286</name>
</gene>
<proteinExistence type="inferred from homology"/>
<evidence type="ECO:0000313" key="8">
    <source>
        <dbReference type="EMBL" id="KAG5185584.1"/>
    </source>
</evidence>
<dbReference type="InterPro" id="IPR036457">
    <property type="entry name" value="PPM-type-like_dom_sf"/>
</dbReference>
<dbReference type="EMBL" id="JAFCMP010000126">
    <property type="protein sequence ID" value="KAG5185584.1"/>
    <property type="molecule type" value="Genomic_DNA"/>
</dbReference>
<dbReference type="GO" id="GO:0016020">
    <property type="term" value="C:membrane"/>
    <property type="evidence" value="ECO:0007669"/>
    <property type="project" value="UniProtKB-SubCell"/>
</dbReference>
<keyword evidence="4 5" id="KW-0904">Protein phosphatase</keyword>
<keyword evidence="9" id="KW-1185">Reference proteome</keyword>
<dbReference type="Proteomes" id="UP000664859">
    <property type="component" value="Unassembled WGS sequence"/>
</dbReference>
<dbReference type="OrthoDB" id="10264738at2759"/>
<dbReference type="PROSITE" id="PS01032">
    <property type="entry name" value="PPM_1"/>
    <property type="match status" value="1"/>
</dbReference>